<feature type="transmembrane region" description="Helical" evidence="2">
    <location>
        <begin position="236"/>
        <end position="262"/>
    </location>
</feature>
<sequence length="337" mass="35537">MATRIILGPLLTTYTPSRSCTIPVHICTRNGPYGLRNCFAFRAQSCSLTTISRTSTNVVPDDQLSCWPSWTEAAPIITSGPVRGLGAYSPGLICPSGYATACTSTYGGHGNFQFQFPLTPGETAAGCCPSGYFCQPGTFQSCVLSVSSTTYAGLVCNQSGSGTVREGIVVPSVFTTTLSDESATTTRVLTAATHTFFAPLIQLNWQTEDLALITSDPTGVPTETNNSTDAGNKGGLSVGAGIGIGISVMILFLLLLGALAYFCRGRLRGYYGVPPTPPAANPPDNKPSEMDSKALPESARITYNTSYVPPISPRFELDPHQTWELPATRPGVVESPA</sequence>
<dbReference type="EMBL" id="JAVHJM010000001">
    <property type="protein sequence ID" value="KAK6521288.1"/>
    <property type="molecule type" value="Genomic_DNA"/>
</dbReference>
<comment type="caution">
    <text evidence="3">The sequence shown here is derived from an EMBL/GenBank/DDBJ whole genome shotgun (WGS) entry which is preliminary data.</text>
</comment>
<protein>
    <submittedName>
        <fullName evidence="3">Uncharacterized protein</fullName>
    </submittedName>
</protein>
<dbReference type="Proteomes" id="UP001307849">
    <property type="component" value="Unassembled WGS sequence"/>
</dbReference>
<reference evidence="3 4" key="1">
    <citation type="submission" date="2019-10" db="EMBL/GenBank/DDBJ databases">
        <authorList>
            <person name="Palmer J.M."/>
        </authorList>
    </citation>
    <scope>NUCLEOTIDE SEQUENCE [LARGE SCALE GENOMIC DNA]</scope>
    <source>
        <strain evidence="3 4">TWF506</strain>
    </source>
</reference>
<dbReference type="AlphaFoldDB" id="A0AAN8NHE4"/>
<keyword evidence="2" id="KW-1133">Transmembrane helix</keyword>
<evidence type="ECO:0000313" key="4">
    <source>
        <dbReference type="Proteomes" id="UP001307849"/>
    </source>
</evidence>
<feature type="region of interest" description="Disordered" evidence="1">
    <location>
        <begin position="312"/>
        <end position="337"/>
    </location>
</feature>
<feature type="region of interest" description="Disordered" evidence="1">
    <location>
        <begin position="277"/>
        <end position="296"/>
    </location>
</feature>
<keyword evidence="2" id="KW-0812">Transmembrane</keyword>
<evidence type="ECO:0000256" key="1">
    <source>
        <dbReference type="SAM" id="MobiDB-lite"/>
    </source>
</evidence>
<evidence type="ECO:0000256" key="2">
    <source>
        <dbReference type="SAM" id="Phobius"/>
    </source>
</evidence>
<evidence type="ECO:0000313" key="3">
    <source>
        <dbReference type="EMBL" id="KAK6521288.1"/>
    </source>
</evidence>
<keyword evidence="4" id="KW-1185">Reference proteome</keyword>
<gene>
    <name evidence="3" type="ORF">TWF506_001512</name>
</gene>
<name>A0AAN8NHE4_9PEZI</name>
<accession>A0AAN8NHE4</accession>
<proteinExistence type="predicted"/>
<keyword evidence="2" id="KW-0472">Membrane</keyword>
<organism evidence="3 4">
    <name type="scientific">Arthrobotrys conoides</name>
    <dbReference type="NCBI Taxonomy" id="74498"/>
    <lineage>
        <taxon>Eukaryota</taxon>
        <taxon>Fungi</taxon>
        <taxon>Dikarya</taxon>
        <taxon>Ascomycota</taxon>
        <taxon>Pezizomycotina</taxon>
        <taxon>Orbiliomycetes</taxon>
        <taxon>Orbiliales</taxon>
        <taxon>Orbiliaceae</taxon>
        <taxon>Arthrobotrys</taxon>
    </lineage>
</organism>